<dbReference type="InterPro" id="IPR051933">
    <property type="entry name" value="Resuscitation_pf_RpfB"/>
</dbReference>
<dbReference type="GO" id="GO:0009254">
    <property type="term" value="P:peptidoglycan turnover"/>
    <property type="evidence" value="ECO:0007669"/>
    <property type="project" value="InterPro"/>
</dbReference>
<dbReference type="InterPro" id="IPR059180">
    <property type="entry name" value="3D_YorM"/>
</dbReference>
<dbReference type="PANTHER" id="PTHR39160">
    <property type="entry name" value="CELL WALL-BINDING PROTEIN YOCH"/>
    <property type="match status" value="1"/>
</dbReference>
<protein>
    <submittedName>
        <fullName evidence="4">Lytic transglycosylase</fullName>
    </submittedName>
</protein>
<evidence type="ECO:0000259" key="3">
    <source>
        <dbReference type="Pfam" id="PF06725"/>
    </source>
</evidence>
<evidence type="ECO:0000256" key="1">
    <source>
        <dbReference type="ARBA" id="ARBA00022729"/>
    </source>
</evidence>
<sequence>MQFRSIVSLACAVSLFTGSALASAAYARRVDELTMERDIYASREENWMNKAVERKETIEQLQTEVEQLTDTIAADQSIALTYAGEFQCTAYCSEEYPHICGEGQGITSSGAKVQPGVTVAADTSIFPYGTVILIEGVGMRVVQDTGSLIKENALDVAVGTHAEAISWSGWGSHKVWIVTGGETDAAE</sequence>
<dbReference type="Gene3D" id="2.40.40.10">
    <property type="entry name" value="RlpA-like domain"/>
    <property type="match status" value="1"/>
</dbReference>
<dbReference type="InterPro" id="IPR036908">
    <property type="entry name" value="RlpA-like_sf"/>
</dbReference>
<keyword evidence="1" id="KW-0732">Signal</keyword>
<dbReference type="CDD" id="cd14667">
    <property type="entry name" value="3D_containing_proteins"/>
    <property type="match status" value="1"/>
</dbReference>
<dbReference type="SUPFAM" id="SSF50685">
    <property type="entry name" value="Barwin-like endoglucanases"/>
    <property type="match status" value="1"/>
</dbReference>
<dbReference type="InterPro" id="IPR010611">
    <property type="entry name" value="3D_dom"/>
</dbReference>
<dbReference type="Pfam" id="PF06725">
    <property type="entry name" value="3D"/>
    <property type="match status" value="1"/>
</dbReference>
<evidence type="ECO:0000313" key="4">
    <source>
        <dbReference type="EMBL" id="DAF47151.1"/>
    </source>
</evidence>
<dbReference type="GO" id="GO:0019867">
    <property type="term" value="C:outer membrane"/>
    <property type="evidence" value="ECO:0007669"/>
    <property type="project" value="InterPro"/>
</dbReference>
<proteinExistence type="predicted"/>
<dbReference type="GO" id="GO:0004553">
    <property type="term" value="F:hydrolase activity, hydrolyzing O-glycosyl compounds"/>
    <property type="evidence" value="ECO:0007669"/>
    <property type="project" value="InterPro"/>
</dbReference>
<evidence type="ECO:0000256" key="2">
    <source>
        <dbReference type="SAM" id="Coils"/>
    </source>
</evidence>
<dbReference type="EMBL" id="BK032551">
    <property type="protein sequence ID" value="DAF47151.1"/>
    <property type="molecule type" value="Genomic_DNA"/>
</dbReference>
<reference evidence="4" key="1">
    <citation type="journal article" date="2021" name="Proc. Natl. Acad. Sci. U.S.A.">
        <title>A Catalog of Tens of Thousands of Viruses from Human Metagenomes Reveals Hidden Associations with Chronic Diseases.</title>
        <authorList>
            <person name="Tisza M.J."/>
            <person name="Buck C.B."/>
        </authorList>
    </citation>
    <scope>NUCLEOTIDE SEQUENCE</scope>
    <source>
        <strain evidence="4">CtTVN2</strain>
    </source>
</reference>
<feature type="coiled-coil region" evidence="2">
    <location>
        <begin position="51"/>
        <end position="78"/>
    </location>
</feature>
<name>A0A8S5S8Y8_9CAUD</name>
<organism evidence="4">
    <name type="scientific">Caudovirales sp. ctTVN2</name>
    <dbReference type="NCBI Taxonomy" id="2827634"/>
    <lineage>
        <taxon>Viruses</taxon>
        <taxon>Duplodnaviria</taxon>
        <taxon>Heunggongvirae</taxon>
        <taxon>Uroviricota</taxon>
        <taxon>Caudoviricetes</taxon>
    </lineage>
</organism>
<keyword evidence="2" id="KW-0175">Coiled coil</keyword>
<feature type="domain" description="3D" evidence="3">
    <location>
        <begin position="118"/>
        <end position="177"/>
    </location>
</feature>
<dbReference type="PANTHER" id="PTHR39160:SF4">
    <property type="entry name" value="RESUSCITATION-PROMOTING FACTOR RPFB"/>
    <property type="match status" value="1"/>
</dbReference>
<accession>A0A8S5S8Y8</accession>